<organism evidence="3 4">
    <name type="scientific">Notoacmeibacter ruber</name>
    <dbReference type="NCBI Taxonomy" id="2670375"/>
    <lineage>
        <taxon>Bacteria</taxon>
        <taxon>Pseudomonadati</taxon>
        <taxon>Pseudomonadota</taxon>
        <taxon>Alphaproteobacteria</taxon>
        <taxon>Hyphomicrobiales</taxon>
        <taxon>Notoacmeibacteraceae</taxon>
        <taxon>Notoacmeibacter</taxon>
    </lineage>
</organism>
<keyword evidence="2" id="KW-0812">Transmembrane</keyword>
<feature type="region of interest" description="Disordered" evidence="1">
    <location>
        <begin position="1"/>
        <end position="128"/>
    </location>
</feature>
<feature type="transmembrane region" description="Helical" evidence="2">
    <location>
        <begin position="140"/>
        <end position="160"/>
    </location>
</feature>
<keyword evidence="2" id="KW-1133">Transmembrane helix</keyword>
<feature type="compositionally biased region" description="Basic and acidic residues" evidence="1">
    <location>
        <begin position="70"/>
        <end position="89"/>
    </location>
</feature>
<gene>
    <name evidence="3" type="ORF">D8780_02385</name>
</gene>
<dbReference type="Proteomes" id="UP000281094">
    <property type="component" value="Unassembled WGS sequence"/>
</dbReference>
<comment type="caution">
    <text evidence="3">The sequence shown here is derived from an EMBL/GenBank/DDBJ whole genome shotgun (WGS) entry which is preliminary data.</text>
</comment>
<proteinExistence type="predicted"/>
<keyword evidence="2" id="KW-0472">Membrane</keyword>
<keyword evidence="4" id="KW-1185">Reference proteome</keyword>
<feature type="compositionally biased region" description="Low complexity" evidence="1">
    <location>
        <begin position="105"/>
        <end position="115"/>
    </location>
</feature>
<name>A0A3L7J9T8_9HYPH</name>
<sequence>MAASFLSRKPTQDGTAGTRLMPDDLRATFQEAKARRRAERGLHRPLEETSEKTLPDDGAISLSGETETSADNREAGRSTRRPERREDQRAAIAETVYADRSQRGPPASAVEAAATEAEHPETETASPGAVANGIWKTGTILALCALLGIALGVALAMTVLET</sequence>
<evidence type="ECO:0000313" key="4">
    <source>
        <dbReference type="Proteomes" id="UP000281094"/>
    </source>
</evidence>
<dbReference type="AlphaFoldDB" id="A0A3L7J9T8"/>
<accession>A0A3L7J9T8</accession>
<dbReference type="EMBL" id="RCWN01000001">
    <property type="protein sequence ID" value="RLQ87229.1"/>
    <property type="molecule type" value="Genomic_DNA"/>
</dbReference>
<protein>
    <submittedName>
        <fullName evidence="3">Uncharacterized protein</fullName>
    </submittedName>
</protein>
<evidence type="ECO:0000313" key="3">
    <source>
        <dbReference type="EMBL" id="RLQ87229.1"/>
    </source>
</evidence>
<evidence type="ECO:0000256" key="2">
    <source>
        <dbReference type="SAM" id="Phobius"/>
    </source>
</evidence>
<evidence type="ECO:0000256" key="1">
    <source>
        <dbReference type="SAM" id="MobiDB-lite"/>
    </source>
</evidence>
<reference evidence="3 4" key="1">
    <citation type="submission" date="2018-10" db="EMBL/GenBank/DDBJ databases">
        <title>Notoacmeibacter sp. M2BS9Y-3-1, whole genome shotgun sequence.</title>
        <authorList>
            <person name="Tuo L."/>
        </authorList>
    </citation>
    <scope>NUCLEOTIDE SEQUENCE [LARGE SCALE GENOMIC DNA]</scope>
    <source>
        <strain evidence="3 4">M2BS9Y-3-1</strain>
    </source>
</reference>
<feature type="compositionally biased region" description="Basic and acidic residues" evidence="1">
    <location>
        <begin position="39"/>
        <end position="55"/>
    </location>
</feature>